<sequence>MALVIMSNKGFISWIVIGALAFATVFVLPVRAQLPFLPKISLETFKLNQNQDQALVSGCVRLDGLCIFQMLDQKANLAPRIKFTEERLKDISQSYFASDDSEVTVSRQATGTQESIYVIVGNRRVPVLTMNERDAVRRGVYLEHEAERVAQQIERGLREAKTQRQKPFLLRQGKIAGGIFLSMILGSLLNSRFLRRSQRKKIEIREDINQTISSELDRRKKINLQEVKYRLLQFIQVIIWAVGIILILGLFPYTRTTQLWIITIVRIPLRIALVTLITYLLIRLSYALIAKINSVFSSNAIENNYVFSPEVNRRLGLRINTISRLSKGIVTLVWICIGIFVALSIIGFNIAPLLAGAGILGLAFSFASQSLIKDALNGFLIILEDQYAVGDIVTIGTSGGMVENLNLRITQLRDAEGRLITIANSQINDVANHSNGWSRSDIRIAVAYQIDLNKAIEIIEAIAVEIWEDSDWRNNILESPQILGVEDFSERGVVIRLWFKTEPLKQWEVAREFRRRIKIAFEQADIPLPLPQQQVWFQEDVFSHSGKKNQGNIQH</sequence>
<dbReference type="InterPro" id="IPR006685">
    <property type="entry name" value="MscS_channel_2nd"/>
</dbReference>
<evidence type="ECO:0000256" key="4">
    <source>
        <dbReference type="ARBA" id="ARBA00022692"/>
    </source>
</evidence>
<name>A0A964BNG1_9CYAN</name>
<organism evidence="11 12">
    <name type="scientific">Waterburya agarophytonicola KI4</name>
    <dbReference type="NCBI Taxonomy" id="2874699"/>
    <lineage>
        <taxon>Bacteria</taxon>
        <taxon>Bacillati</taxon>
        <taxon>Cyanobacteriota</taxon>
        <taxon>Cyanophyceae</taxon>
        <taxon>Pleurocapsales</taxon>
        <taxon>Hyellaceae</taxon>
        <taxon>Waterburya</taxon>
        <taxon>Waterburya agarophytonicola</taxon>
    </lineage>
</organism>
<dbReference type="InterPro" id="IPR011014">
    <property type="entry name" value="MscS_channel_TM-2"/>
</dbReference>
<evidence type="ECO:0000259" key="10">
    <source>
        <dbReference type="Pfam" id="PF21088"/>
    </source>
</evidence>
<dbReference type="InterPro" id="IPR045276">
    <property type="entry name" value="YbiO_bact"/>
</dbReference>
<evidence type="ECO:0000256" key="6">
    <source>
        <dbReference type="ARBA" id="ARBA00023136"/>
    </source>
</evidence>
<keyword evidence="5 7" id="KW-1133">Transmembrane helix</keyword>
<accession>A0A964BNG1</accession>
<dbReference type="PANTHER" id="PTHR30460">
    <property type="entry name" value="MODERATE CONDUCTANCE MECHANOSENSITIVE CHANNEL YBIO"/>
    <property type="match status" value="1"/>
</dbReference>
<dbReference type="Gene3D" id="2.30.30.60">
    <property type="match status" value="1"/>
</dbReference>
<dbReference type="RefSeq" id="WP_229638571.1">
    <property type="nucleotide sequence ID" value="NZ_JADWDC010000002.1"/>
</dbReference>
<keyword evidence="12" id="KW-1185">Reference proteome</keyword>
<dbReference type="Pfam" id="PF21088">
    <property type="entry name" value="MS_channel_1st"/>
    <property type="match status" value="1"/>
</dbReference>
<dbReference type="InterPro" id="IPR049278">
    <property type="entry name" value="MS_channel_C"/>
</dbReference>
<dbReference type="InterPro" id="IPR010920">
    <property type="entry name" value="LSM_dom_sf"/>
</dbReference>
<dbReference type="GO" id="GO:0005886">
    <property type="term" value="C:plasma membrane"/>
    <property type="evidence" value="ECO:0007669"/>
    <property type="project" value="UniProtKB-SubCell"/>
</dbReference>
<dbReference type="InterPro" id="IPR049142">
    <property type="entry name" value="MS_channel_1st"/>
</dbReference>
<comment type="similarity">
    <text evidence="2">Belongs to the MscS (TC 1.A.23) family.</text>
</comment>
<dbReference type="SUPFAM" id="SSF82861">
    <property type="entry name" value="Mechanosensitive channel protein MscS (YggB), transmembrane region"/>
    <property type="match status" value="1"/>
</dbReference>
<dbReference type="Gene3D" id="3.30.70.100">
    <property type="match status" value="1"/>
</dbReference>
<dbReference type="GO" id="GO:0008381">
    <property type="term" value="F:mechanosensitive monoatomic ion channel activity"/>
    <property type="evidence" value="ECO:0007669"/>
    <property type="project" value="InterPro"/>
</dbReference>
<dbReference type="SUPFAM" id="SSF50182">
    <property type="entry name" value="Sm-like ribonucleoproteins"/>
    <property type="match status" value="1"/>
</dbReference>
<dbReference type="Pfam" id="PF00924">
    <property type="entry name" value="MS_channel_2nd"/>
    <property type="match status" value="1"/>
</dbReference>
<evidence type="ECO:0000256" key="2">
    <source>
        <dbReference type="ARBA" id="ARBA00008017"/>
    </source>
</evidence>
<feature type="domain" description="Mechanosensitive ion channel transmembrane helices 2/3" evidence="10">
    <location>
        <begin position="329"/>
        <end position="369"/>
    </location>
</feature>
<keyword evidence="4 7" id="KW-0812">Transmembrane</keyword>
<dbReference type="InterPro" id="IPR023408">
    <property type="entry name" value="MscS_beta-dom_sf"/>
</dbReference>
<feature type="domain" description="Mechanosensitive ion channel MscS" evidence="8">
    <location>
        <begin position="371"/>
        <end position="434"/>
    </location>
</feature>
<evidence type="ECO:0000259" key="9">
    <source>
        <dbReference type="Pfam" id="PF21082"/>
    </source>
</evidence>
<dbReference type="Proteomes" id="UP000729733">
    <property type="component" value="Unassembled WGS sequence"/>
</dbReference>
<evidence type="ECO:0000256" key="3">
    <source>
        <dbReference type="ARBA" id="ARBA00022475"/>
    </source>
</evidence>
<keyword evidence="6 7" id="KW-0472">Membrane</keyword>
<evidence type="ECO:0000313" key="12">
    <source>
        <dbReference type="Proteomes" id="UP000729733"/>
    </source>
</evidence>
<evidence type="ECO:0000313" key="11">
    <source>
        <dbReference type="EMBL" id="MCC0175568.1"/>
    </source>
</evidence>
<feature type="domain" description="Mechanosensitive ion channel MscS C-terminal" evidence="9">
    <location>
        <begin position="442"/>
        <end position="527"/>
    </location>
</feature>
<dbReference type="Pfam" id="PF21082">
    <property type="entry name" value="MS_channel_3rd"/>
    <property type="match status" value="1"/>
</dbReference>
<reference evidence="11" key="1">
    <citation type="journal article" date="2021" name="Antonie Van Leeuwenhoek">
        <title>Draft genome and description of Waterburya agarophytonicola gen. nov. sp. nov. (Pleurocapsales, Cyanobacteria): a seaweed symbiont.</title>
        <authorList>
            <person name="Bonthond G."/>
            <person name="Shalygin S."/>
            <person name="Bayer T."/>
            <person name="Weinberger F."/>
        </authorList>
    </citation>
    <scope>NUCLEOTIDE SEQUENCE</scope>
    <source>
        <strain evidence="11">KI4</strain>
    </source>
</reference>
<dbReference type="SUPFAM" id="SSF82689">
    <property type="entry name" value="Mechanosensitive channel protein MscS (YggB), C-terminal domain"/>
    <property type="match status" value="1"/>
</dbReference>
<comment type="caution">
    <text evidence="11">The sequence shown here is derived from an EMBL/GenBank/DDBJ whole genome shotgun (WGS) entry which is preliminary data.</text>
</comment>
<protein>
    <submittedName>
        <fullName evidence="11">Mechanosensitive ion channel family protein</fullName>
    </submittedName>
</protein>
<evidence type="ECO:0000256" key="5">
    <source>
        <dbReference type="ARBA" id="ARBA00022989"/>
    </source>
</evidence>
<keyword evidence="3" id="KW-1003">Cell membrane</keyword>
<dbReference type="PANTHER" id="PTHR30460:SF0">
    <property type="entry name" value="MODERATE CONDUCTANCE MECHANOSENSITIVE CHANNEL YBIO"/>
    <property type="match status" value="1"/>
</dbReference>
<evidence type="ECO:0000256" key="7">
    <source>
        <dbReference type="SAM" id="Phobius"/>
    </source>
</evidence>
<evidence type="ECO:0000256" key="1">
    <source>
        <dbReference type="ARBA" id="ARBA00004651"/>
    </source>
</evidence>
<evidence type="ECO:0000259" key="8">
    <source>
        <dbReference type="Pfam" id="PF00924"/>
    </source>
</evidence>
<dbReference type="AlphaFoldDB" id="A0A964BNG1"/>
<feature type="transmembrane region" description="Helical" evidence="7">
    <location>
        <begin position="259"/>
        <end position="282"/>
    </location>
</feature>
<feature type="transmembrane region" description="Helical" evidence="7">
    <location>
        <begin position="175"/>
        <end position="194"/>
    </location>
</feature>
<gene>
    <name evidence="11" type="ORF">I4641_01055</name>
</gene>
<dbReference type="EMBL" id="JADWDC010000002">
    <property type="protein sequence ID" value="MCC0175568.1"/>
    <property type="molecule type" value="Genomic_DNA"/>
</dbReference>
<dbReference type="InterPro" id="IPR011066">
    <property type="entry name" value="MscS_channel_C_sf"/>
</dbReference>
<comment type="subcellular location">
    <subcellularLocation>
        <location evidence="1">Cell membrane</location>
        <topology evidence="1">Multi-pass membrane protein</topology>
    </subcellularLocation>
</comment>
<dbReference type="Gene3D" id="1.10.287.1260">
    <property type="match status" value="1"/>
</dbReference>
<feature type="transmembrane region" description="Helical" evidence="7">
    <location>
        <begin position="229"/>
        <end position="253"/>
    </location>
</feature>
<feature type="transmembrane region" description="Helical" evidence="7">
    <location>
        <begin position="328"/>
        <end position="347"/>
    </location>
</feature>
<proteinExistence type="inferred from homology"/>